<evidence type="ECO:0000313" key="1">
    <source>
        <dbReference type="EMBL" id="NQE35801.1"/>
    </source>
</evidence>
<evidence type="ECO:0008006" key="3">
    <source>
        <dbReference type="Google" id="ProtNLM"/>
    </source>
</evidence>
<dbReference type="EMBL" id="SRRZ01000064">
    <property type="protein sequence ID" value="NQE35801.1"/>
    <property type="molecule type" value="Genomic_DNA"/>
</dbReference>
<comment type="caution">
    <text evidence="1">The sequence shown here is derived from an EMBL/GenBank/DDBJ whole genome shotgun (WGS) entry which is preliminary data.</text>
</comment>
<sequence length="697" mass="80127">MASLTAAFELTSQPDWQEKYEIILYQMGWRLGGKGASGRNMNAQARIEEHGLHILMGVYENTFRVMRQCYQELGRSEDIPLATWQNAFKPHNFIAFPEYINKQWVLWPYDFPTNNLLPGESDKLPSVWESVCLLVEFMVDQFKSSSYLFSTLSDGEKLLDFTGIPESIKSLLKEMNIHLEIPNVPYEIGLLYIAQKLVQKLPQEPKTHRAIQHHALLWCLGQFRNWLFRIVEEIIEAHHKFRRLWILVDLAYTIIQGVIVDGIIFDGFNAIDDYDVREWLSKHGASELSVNSAPVQGLYDLVFSYENGNVNQPNLAAGAALRCFLRMTLTYKGAFFWKMQSGMGDTIFAPLYEVLKQRGVKFNFFHRVKNLKLSEDKKTIKTIQISRQVTLKNNVYEPLVDVNKLPCWPSSPLYDQLVEGEELKFRKINLESAWMSWDDVEDIELNVGEDFDSVVLGISLGALKYICQELIEARKEWQQMVEKVKTVQTQALQLWLKPTLPELGWMMPNPVIDAYAHPFNTWADMSHLNVSEGWSSEHYPGSIAYFCGPLEESEEIPAFVDRSFPDQEMNRVKETALKWFQQNIAILWPKITLPKSSDILNWNLLVDSKNGNGLERFNSQFWRANIEPSERYVMSLKGTTKYRLKPDASGFNNLYLAGDWTLNGINISSLEATVTSGMQASRAISGFPQKIVGESDF</sequence>
<gene>
    <name evidence="1" type="ORF">E5S67_03537</name>
</gene>
<protein>
    <recommendedName>
        <fullName evidence="3">Amine oxidase domain-containing protein</fullName>
    </recommendedName>
</protein>
<dbReference type="InterPro" id="IPR050703">
    <property type="entry name" value="Flavin_MAO"/>
</dbReference>
<organism evidence="1 2">
    <name type="scientific">Microcoleus asticus IPMA8</name>
    <dbReference type="NCBI Taxonomy" id="2563858"/>
    <lineage>
        <taxon>Bacteria</taxon>
        <taxon>Bacillati</taxon>
        <taxon>Cyanobacteriota</taxon>
        <taxon>Cyanophyceae</taxon>
        <taxon>Oscillatoriophycideae</taxon>
        <taxon>Oscillatoriales</taxon>
        <taxon>Microcoleaceae</taxon>
        <taxon>Microcoleus</taxon>
        <taxon>Microcoleus asticus</taxon>
    </lineage>
</organism>
<evidence type="ECO:0000313" key="2">
    <source>
        <dbReference type="Proteomes" id="UP000702425"/>
    </source>
</evidence>
<dbReference type="Proteomes" id="UP000702425">
    <property type="component" value="Unassembled WGS sequence"/>
</dbReference>
<reference evidence="1 2" key="1">
    <citation type="journal article" date="2020" name="Sci. Rep.">
        <title>A novel cyanobacterial geosmin producer, revising GeoA distribution and dispersion patterns in Bacteria.</title>
        <authorList>
            <person name="Churro C."/>
            <person name="Semedo-Aguiar A.P."/>
            <person name="Silva A.D."/>
            <person name="Pereira-Leal J.B."/>
            <person name="Leite R.B."/>
        </authorList>
    </citation>
    <scope>NUCLEOTIDE SEQUENCE [LARGE SCALE GENOMIC DNA]</scope>
    <source>
        <strain evidence="1 2">IPMA8</strain>
    </source>
</reference>
<accession>A0ABX2CZH4</accession>
<proteinExistence type="predicted"/>
<dbReference type="PANTHER" id="PTHR43563:SF1">
    <property type="entry name" value="AMINE OXIDASE [FLAVIN-CONTAINING] B"/>
    <property type="match status" value="1"/>
</dbReference>
<dbReference type="SUPFAM" id="SSF51905">
    <property type="entry name" value="FAD/NAD(P)-binding domain"/>
    <property type="match status" value="1"/>
</dbReference>
<name>A0ABX2CZH4_9CYAN</name>
<dbReference type="InterPro" id="IPR036188">
    <property type="entry name" value="FAD/NAD-bd_sf"/>
</dbReference>
<dbReference type="Pfam" id="PF13450">
    <property type="entry name" value="NAD_binding_8"/>
    <property type="match status" value="1"/>
</dbReference>
<keyword evidence="2" id="KW-1185">Reference proteome</keyword>
<dbReference type="PANTHER" id="PTHR43563">
    <property type="entry name" value="AMINE OXIDASE"/>
    <property type="match status" value="1"/>
</dbReference>